<organism evidence="2 3">
    <name type="scientific">Marinobacter shengliensis</name>
    <dbReference type="NCBI Taxonomy" id="1389223"/>
    <lineage>
        <taxon>Bacteria</taxon>
        <taxon>Pseudomonadati</taxon>
        <taxon>Pseudomonadota</taxon>
        <taxon>Gammaproteobacteria</taxon>
        <taxon>Pseudomonadales</taxon>
        <taxon>Marinobacteraceae</taxon>
        <taxon>Marinobacter</taxon>
    </lineage>
</organism>
<accession>A0ABV4W9R9</accession>
<dbReference type="EMBL" id="JBHFLD010000024">
    <property type="protein sequence ID" value="MFB2716939.1"/>
    <property type="molecule type" value="Genomic_DNA"/>
</dbReference>
<sequence length="69" mass="7388">MLKLLIVLLLLAVMVSLFSGLFFLIRDGGKTSRVVNSLAVRVALSVLLIAVVLTSLWTGDLVLNPTPVP</sequence>
<evidence type="ECO:0000313" key="2">
    <source>
        <dbReference type="EMBL" id="MFB2716939.1"/>
    </source>
</evidence>
<keyword evidence="1" id="KW-0472">Membrane</keyword>
<proteinExistence type="predicted"/>
<name>A0ABV4W9R9_9GAMM</name>
<dbReference type="RefSeq" id="WP_374815261.1">
    <property type="nucleotide sequence ID" value="NZ_JBHFLD010000024.1"/>
</dbReference>
<evidence type="ECO:0000256" key="1">
    <source>
        <dbReference type="SAM" id="Phobius"/>
    </source>
</evidence>
<dbReference type="NCBIfam" id="NF033233">
    <property type="entry name" value="twin_helix"/>
    <property type="match status" value="1"/>
</dbReference>
<protein>
    <submittedName>
        <fullName evidence="2">Twin transmembrane helix small protein</fullName>
    </submittedName>
</protein>
<comment type="caution">
    <text evidence="2">The sequence shown here is derived from an EMBL/GenBank/DDBJ whole genome shotgun (WGS) entry which is preliminary data.</text>
</comment>
<feature type="transmembrane region" description="Helical" evidence="1">
    <location>
        <begin position="6"/>
        <end position="26"/>
    </location>
</feature>
<keyword evidence="3" id="KW-1185">Reference proteome</keyword>
<gene>
    <name evidence="2" type="ORF">ACE05E_15770</name>
</gene>
<keyword evidence="1" id="KW-1133">Transmembrane helix</keyword>
<dbReference type="Pfam" id="PF11137">
    <property type="entry name" value="DUF2909"/>
    <property type="match status" value="1"/>
</dbReference>
<feature type="transmembrane region" description="Helical" evidence="1">
    <location>
        <begin position="38"/>
        <end position="59"/>
    </location>
</feature>
<dbReference type="Proteomes" id="UP001576762">
    <property type="component" value="Unassembled WGS sequence"/>
</dbReference>
<keyword evidence="1 2" id="KW-0812">Transmembrane</keyword>
<dbReference type="InterPro" id="IPR021313">
    <property type="entry name" value="DUF2909"/>
</dbReference>
<reference evidence="2 3" key="1">
    <citation type="submission" date="2024-09" db="EMBL/GenBank/DDBJ databases">
        <title>Draft genome sequences of 6 high pH adapted Marinobacter shengliensis sp. isolated from Mariana forearc serpentinite mud volcanoes.</title>
        <authorList>
            <person name="Elkassas S."/>
            <person name="Serres M."/>
            <person name="Michael N."/>
            <person name="Amina P."/>
            <person name="Teodora Z."/>
            <person name="Julie H."/>
        </authorList>
    </citation>
    <scope>NUCLEOTIDE SEQUENCE [LARGE SCALE GENOMIC DNA]</scope>
    <source>
        <strain evidence="2 3">EB4</strain>
    </source>
</reference>
<evidence type="ECO:0000313" key="3">
    <source>
        <dbReference type="Proteomes" id="UP001576762"/>
    </source>
</evidence>